<keyword evidence="1" id="KW-1133">Transmembrane helix</keyword>
<evidence type="ECO:0000313" key="2">
    <source>
        <dbReference type="EMBL" id="PEN13789.1"/>
    </source>
</evidence>
<name>A0A2A8CYH6_9BACT</name>
<keyword evidence="1" id="KW-0812">Transmembrane</keyword>
<dbReference type="EMBL" id="PDEQ01000003">
    <property type="protein sequence ID" value="PEN13789.1"/>
    <property type="molecule type" value="Genomic_DNA"/>
</dbReference>
<feature type="transmembrane region" description="Helical" evidence="1">
    <location>
        <begin position="20"/>
        <end position="39"/>
    </location>
</feature>
<proteinExistence type="predicted"/>
<evidence type="ECO:0000313" key="3">
    <source>
        <dbReference type="Proteomes" id="UP000220102"/>
    </source>
</evidence>
<keyword evidence="1" id="KW-0472">Membrane</keyword>
<dbReference type="OrthoDB" id="1453686at2"/>
<accession>A0A2A8CYH6</accession>
<gene>
    <name evidence="2" type="ORF">CRI94_06890</name>
</gene>
<feature type="transmembrane region" description="Helical" evidence="1">
    <location>
        <begin position="51"/>
        <end position="72"/>
    </location>
</feature>
<comment type="caution">
    <text evidence="2">The sequence shown here is derived from an EMBL/GenBank/DDBJ whole genome shotgun (WGS) entry which is preliminary data.</text>
</comment>
<protein>
    <submittedName>
        <fullName evidence="2">Uncharacterized protein</fullName>
    </submittedName>
</protein>
<reference evidence="2 3" key="1">
    <citation type="submission" date="2017-10" db="EMBL/GenBank/DDBJ databases">
        <title>Draft genome of Longibacter Salinarum.</title>
        <authorList>
            <person name="Goh K.M."/>
            <person name="Shamsir M.S."/>
            <person name="Lim S.W."/>
        </authorList>
    </citation>
    <scope>NUCLEOTIDE SEQUENCE [LARGE SCALE GENOMIC DNA]</scope>
    <source>
        <strain evidence="2 3">KCTC 52045</strain>
    </source>
</reference>
<keyword evidence="3" id="KW-1185">Reference proteome</keyword>
<dbReference type="AlphaFoldDB" id="A0A2A8CYH6"/>
<dbReference type="Proteomes" id="UP000220102">
    <property type="component" value="Unassembled WGS sequence"/>
</dbReference>
<sequence>MSNRESADVVRNYNTWKRLAPLGLLGVGLGASLLGHATLKKATCDRTWPWVVTGTLSLVVLNAGLSMFGDAVKHRTIYEIRTGAD</sequence>
<evidence type="ECO:0000256" key="1">
    <source>
        <dbReference type="SAM" id="Phobius"/>
    </source>
</evidence>
<organism evidence="2 3">
    <name type="scientific">Longibacter salinarum</name>
    <dbReference type="NCBI Taxonomy" id="1850348"/>
    <lineage>
        <taxon>Bacteria</taxon>
        <taxon>Pseudomonadati</taxon>
        <taxon>Rhodothermota</taxon>
        <taxon>Rhodothermia</taxon>
        <taxon>Rhodothermales</taxon>
        <taxon>Salisaetaceae</taxon>
        <taxon>Longibacter</taxon>
    </lineage>
</organism>
<dbReference type="RefSeq" id="WP_098074952.1">
    <property type="nucleotide sequence ID" value="NZ_PDEQ01000003.1"/>
</dbReference>